<proteinExistence type="predicted"/>
<dbReference type="Pfam" id="PF04149">
    <property type="entry name" value="DUF397"/>
    <property type="match status" value="1"/>
</dbReference>
<reference evidence="2 3" key="1">
    <citation type="submission" date="2019-03" db="EMBL/GenBank/DDBJ databases">
        <title>Genomic Encyclopedia of Type Strains, Phase IV (KMG-IV): sequencing the most valuable type-strain genomes for metagenomic binning, comparative biology and taxonomic classification.</title>
        <authorList>
            <person name="Goeker M."/>
        </authorList>
    </citation>
    <scope>NUCLEOTIDE SEQUENCE [LARGE SCALE GENOMIC DNA]</scope>
    <source>
        <strain evidence="2 3">DSM 45765</strain>
    </source>
</reference>
<keyword evidence="3" id="KW-1185">Reference proteome</keyword>
<dbReference type="EMBL" id="SLXQ01000001">
    <property type="protein sequence ID" value="TCP57198.1"/>
    <property type="molecule type" value="Genomic_DNA"/>
</dbReference>
<evidence type="ECO:0000313" key="3">
    <source>
        <dbReference type="Proteomes" id="UP000294911"/>
    </source>
</evidence>
<feature type="domain" description="DUF397" evidence="1">
    <location>
        <begin position="10"/>
        <end position="62"/>
    </location>
</feature>
<name>A0A4R2R5X6_9PSEU</name>
<evidence type="ECO:0000313" key="2">
    <source>
        <dbReference type="EMBL" id="TCP57198.1"/>
    </source>
</evidence>
<dbReference type="AlphaFoldDB" id="A0A4R2R5X6"/>
<evidence type="ECO:0000259" key="1">
    <source>
        <dbReference type="Pfam" id="PF04149"/>
    </source>
</evidence>
<gene>
    <name evidence="2" type="ORF">EV191_1011151</name>
</gene>
<comment type="caution">
    <text evidence="2">The sequence shown here is derived from an EMBL/GenBank/DDBJ whole genome shotgun (WGS) entry which is preliminary data.</text>
</comment>
<protein>
    <submittedName>
        <fullName evidence="2">Uncharacterized protein DUF397</fullName>
    </submittedName>
</protein>
<accession>A0A4R2R5X6</accession>
<dbReference type="InterPro" id="IPR007278">
    <property type="entry name" value="DUF397"/>
</dbReference>
<dbReference type="Proteomes" id="UP000294911">
    <property type="component" value="Unassembled WGS sequence"/>
</dbReference>
<organism evidence="2 3">
    <name type="scientific">Tamaricihabitans halophyticus</name>
    <dbReference type="NCBI Taxonomy" id="1262583"/>
    <lineage>
        <taxon>Bacteria</taxon>
        <taxon>Bacillati</taxon>
        <taxon>Actinomycetota</taxon>
        <taxon>Actinomycetes</taxon>
        <taxon>Pseudonocardiales</taxon>
        <taxon>Pseudonocardiaceae</taxon>
        <taxon>Tamaricihabitans</taxon>
    </lineage>
</organism>
<dbReference type="RefSeq" id="WP_132875706.1">
    <property type="nucleotide sequence ID" value="NZ_SLXQ01000001.1"/>
</dbReference>
<sequence>MRTVPQPSLCWRRSSYSDGDGHNGNCVEVARADAAIAVRDAKNPAGGALSFSVGQWRAFLAGTW</sequence>